<feature type="domain" description="AB hydrolase-1" evidence="2">
    <location>
        <begin position="108"/>
        <end position="381"/>
    </location>
</feature>
<keyword evidence="1" id="KW-0732">Signal</keyword>
<dbReference type="InterPro" id="IPR000073">
    <property type="entry name" value="AB_hydrolase_1"/>
</dbReference>
<dbReference type="Pfam" id="PF12697">
    <property type="entry name" value="Abhydrolase_6"/>
    <property type="match status" value="1"/>
</dbReference>
<dbReference type="Proteomes" id="UP001174934">
    <property type="component" value="Unassembled WGS sequence"/>
</dbReference>
<feature type="chain" id="PRO_5041446205" evidence="1">
    <location>
        <begin position="20"/>
        <end position="392"/>
    </location>
</feature>
<evidence type="ECO:0000313" key="3">
    <source>
        <dbReference type="EMBL" id="KAK0612425.1"/>
    </source>
</evidence>
<dbReference type="InterPro" id="IPR029058">
    <property type="entry name" value="AB_hydrolase_fold"/>
</dbReference>
<comment type="caution">
    <text evidence="3">The sequence shown here is derived from an EMBL/GenBank/DDBJ whole genome shotgun (WGS) entry which is preliminary data.</text>
</comment>
<protein>
    <submittedName>
        <fullName evidence="3">Alpha/Beta hydrolase protein</fullName>
    </submittedName>
</protein>
<evidence type="ECO:0000259" key="2">
    <source>
        <dbReference type="Pfam" id="PF12697"/>
    </source>
</evidence>
<dbReference type="GO" id="GO:0016787">
    <property type="term" value="F:hydrolase activity"/>
    <property type="evidence" value="ECO:0007669"/>
    <property type="project" value="UniProtKB-KW"/>
</dbReference>
<organism evidence="3 4">
    <name type="scientific">Bombardia bombarda</name>
    <dbReference type="NCBI Taxonomy" id="252184"/>
    <lineage>
        <taxon>Eukaryota</taxon>
        <taxon>Fungi</taxon>
        <taxon>Dikarya</taxon>
        <taxon>Ascomycota</taxon>
        <taxon>Pezizomycotina</taxon>
        <taxon>Sordariomycetes</taxon>
        <taxon>Sordariomycetidae</taxon>
        <taxon>Sordariales</taxon>
        <taxon>Lasiosphaeriaceae</taxon>
        <taxon>Bombardia</taxon>
    </lineage>
</organism>
<evidence type="ECO:0000313" key="4">
    <source>
        <dbReference type="Proteomes" id="UP001174934"/>
    </source>
</evidence>
<dbReference type="AlphaFoldDB" id="A0AA39U5W3"/>
<sequence length="392" mass="41583">MRFIPSLVTMAALSGLAATSTVSQGAHGPSSSCRQVSFALPATSENVVFTNPPDPNNTTAIVSFLRAVWGGTIPANFSSATTTISGTFTLTGLYCTPSRLTASTPLEILVHGVSHNASIWSGLDFSPTGYYSWHKYANTRGYATLAIDRLGHGRAPTHPDPFSINQPSLQLELIHQLFSAVRTTGSPLNHAFSKVVYIGHSYGSFTGVNMARLHPSDLTALVLTGFSAAPDFSSAINADWVSAADFDPARFPGQPKGYLTFSSPSAQTQFYGGSYDPAMPGWEHTYEDTISAGEILAGTGDVGSPATAYTGPLLVATGANDIIFCGADKTPAECDAIVAGSNVLFPNVPDARRGVKGGFEYFTVKGTGHNFMLHYSAPVAFRRVHDWLDRTL</sequence>
<dbReference type="Gene3D" id="3.40.50.1820">
    <property type="entry name" value="alpha/beta hydrolase"/>
    <property type="match status" value="1"/>
</dbReference>
<feature type="signal peptide" evidence="1">
    <location>
        <begin position="1"/>
        <end position="19"/>
    </location>
</feature>
<proteinExistence type="predicted"/>
<reference evidence="3" key="1">
    <citation type="submission" date="2023-06" db="EMBL/GenBank/DDBJ databases">
        <title>Genome-scale phylogeny and comparative genomics of the fungal order Sordariales.</title>
        <authorList>
            <consortium name="Lawrence Berkeley National Laboratory"/>
            <person name="Hensen N."/>
            <person name="Bonometti L."/>
            <person name="Westerberg I."/>
            <person name="Brannstrom I.O."/>
            <person name="Guillou S."/>
            <person name="Cros-Aarteil S."/>
            <person name="Calhoun S."/>
            <person name="Haridas S."/>
            <person name="Kuo A."/>
            <person name="Mondo S."/>
            <person name="Pangilinan J."/>
            <person name="Riley R."/>
            <person name="LaButti K."/>
            <person name="Andreopoulos B."/>
            <person name="Lipzen A."/>
            <person name="Chen C."/>
            <person name="Yanf M."/>
            <person name="Daum C."/>
            <person name="Ng V."/>
            <person name="Clum A."/>
            <person name="Steindorff A."/>
            <person name="Ohm R."/>
            <person name="Martin F."/>
            <person name="Silar P."/>
            <person name="Natvig D."/>
            <person name="Lalanne C."/>
            <person name="Gautier V."/>
            <person name="Ament-velasquez S.L."/>
            <person name="Kruys A."/>
            <person name="Hutchinson M.I."/>
            <person name="Powell A.J."/>
            <person name="Barry K."/>
            <person name="Miller A.N."/>
            <person name="Grigoriev I.V."/>
            <person name="Debuchy R."/>
            <person name="Gladieux P."/>
            <person name="Thoren M.H."/>
            <person name="Johannesson H."/>
        </authorList>
    </citation>
    <scope>NUCLEOTIDE SEQUENCE</scope>
    <source>
        <strain evidence="3">SMH3391-2</strain>
    </source>
</reference>
<name>A0AA39U5W3_9PEZI</name>
<evidence type="ECO:0000256" key="1">
    <source>
        <dbReference type="SAM" id="SignalP"/>
    </source>
</evidence>
<accession>A0AA39U5W3</accession>
<dbReference type="SUPFAM" id="SSF53474">
    <property type="entry name" value="alpha/beta-Hydrolases"/>
    <property type="match status" value="1"/>
</dbReference>
<keyword evidence="4" id="KW-1185">Reference proteome</keyword>
<dbReference type="EMBL" id="JAULSR010000009">
    <property type="protein sequence ID" value="KAK0612425.1"/>
    <property type="molecule type" value="Genomic_DNA"/>
</dbReference>
<gene>
    <name evidence="3" type="ORF">B0T17DRAFT_543643</name>
</gene>
<keyword evidence="3" id="KW-0378">Hydrolase</keyword>